<dbReference type="InterPro" id="IPR043502">
    <property type="entry name" value="DNA/RNA_pol_sf"/>
</dbReference>
<dbReference type="GO" id="GO:0003723">
    <property type="term" value="F:RNA binding"/>
    <property type="evidence" value="ECO:0007669"/>
    <property type="project" value="InterPro"/>
</dbReference>
<dbReference type="Gene3D" id="3.30.70.270">
    <property type="match status" value="1"/>
</dbReference>
<sequence>MLNNTGYEFTDFVQDLEETGRRHTHVVRRDPEVTYEDPYASRELRSRYPRLYENVIHGWSRSYYSGAEHMKAILQYATPNTTYERVNQPAYEQAKANVLESLRSLPTVRAFNVKDELDLVSFESSSAAGYDYIGVKGPQDGENHNRAIKRAKATLWSAIIPGDEGIEHVLRTYVPDVGYTRTQLTDLREKMKVRGVWGRAFHYILLEGVIAQPLLEAFKRSRTFFHIGSDPTVSVPFILSDTASKSQWLTAIDWKAFDATVSRFEINAAFDLIKSIVQFPNQETEQTLELCRQLFTHKMLAAPDGNIYWIHKGIPSGSYFTSTVGSIINRLRIEYMWLLHFGRSPKVCYTQGDDSLIGDDQLFSPMDMAYIAEPLNWIINPTKTVTSKMLEMVTFLGRTSLGGLNQRDLKRCLRLLILPEYPVTTGAISAFRARSIAYDSGTTSQILDELARALRKKYGIAREEEVPRQLRPWKA</sequence>
<dbReference type="GO" id="GO:0039694">
    <property type="term" value="P:viral RNA genome replication"/>
    <property type="evidence" value="ECO:0007669"/>
    <property type="project" value="InterPro"/>
</dbReference>
<protein>
    <submittedName>
        <fullName evidence="5">RdRp</fullName>
    </submittedName>
</protein>
<evidence type="ECO:0000313" key="5">
    <source>
        <dbReference type="EMBL" id="APG78223.1"/>
    </source>
</evidence>
<accession>A0A1L3KLI5</accession>
<reference evidence="5" key="1">
    <citation type="journal article" date="2016" name="Nature">
        <title>Redefining the invertebrate RNA virosphere.</title>
        <authorList>
            <person name="Shi M."/>
            <person name="Lin X.D."/>
            <person name="Tian J.H."/>
            <person name="Chen L.J."/>
            <person name="Chen X."/>
            <person name="Li C.X."/>
            <person name="Qin X.C."/>
            <person name="Li J."/>
            <person name="Cao J.P."/>
            <person name="Eden J.S."/>
            <person name="Buchmann J."/>
            <person name="Wang W."/>
            <person name="Xu J."/>
            <person name="Holmes E.C."/>
            <person name="Zhang Y.Z."/>
        </authorList>
    </citation>
    <scope>NUCLEOTIDE SEQUENCE</scope>
    <source>
        <strain evidence="5">QCM38725</strain>
    </source>
</reference>
<dbReference type="Pfam" id="PF00680">
    <property type="entry name" value="RdRP_1"/>
    <property type="match status" value="1"/>
</dbReference>
<dbReference type="PROSITE" id="PS50507">
    <property type="entry name" value="RDRP_SSRNA_POS"/>
    <property type="match status" value="1"/>
</dbReference>
<dbReference type="InterPro" id="IPR043128">
    <property type="entry name" value="Rev_trsase/Diguanyl_cyclase"/>
</dbReference>
<keyword evidence="2" id="KW-0548">Nucleotidyltransferase</keyword>
<feature type="domain" description="RdRp catalytic" evidence="4">
    <location>
        <begin position="247"/>
        <end position="367"/>
    </location>
</feature>
<dbReference type="GO" id="GO:0006351">
    <property type="term" value="P:DNA-templated transcription"/>
    <property type="evidence" value="ECO:0007669"/>
    <property type="project" value="InterPro"/>
</dbReference>
<name>A0A1L3KLI5_9VIRU</name>
<organism evidence="5">
    <name type="scientific">Hubei partiti-like virus 58</name>
    <dbReference type="NCBI Taxonomy" id="1923067"/>
    <lineage>
        <taxon>Viruses</taxon>
        <taxon>Riboviria</taxon>
    </lineage>
</organism>
<proteinExistence type="predicted"/>
<dbReference type="SUPFAM" id="SSF56672">
    <property type="entry name" value="DNA/RNA polymerases"/>
    <property type="match status" value="1"/>
</dbReference>
<evidence type="ECO:0000256" key="3">
    <source>
        <dbReference type="ARBA" id="ARBA00022953"/>
    </source>
</evidence>
<evidence type="ECO:0000259" key="4">
    <source>
        <dbReference type="PROSITE" id="PS50507"/>
    </source>
</evidence>
<evidence type="ECO:0000256" key="1">
    <source>
        <dbReference type="ARBA" id="ARBA00022679"/>
    </source>
</evidence>
<dbReference type="InterPro" id="IPR007094">
    <property type="entry name" value="RNA-dir_pol_PSvirus"/>
</dbReference>
<dbReference type="GO" id="GO:0003968">
    <property type="term" value="F:RNA-directed RNA polymerase activity"/>
    <property type="evidence" value="ECO:0007669"/>
    <property type="project" value="InterPro"/>
</dbReference>
<dbReference type="EMBL" id="KX884110">
    <property type="protein sequence ID" value="APG78223.1"/>
    <property type="molecule type" value="Genomic_RNA"/>
</dbReference>
<dbReference type="InterPro" id="IPR001205">
    <property type="entry name" value="RNA-dir_pol_C"/>
</dbReference>
<keyword evidence="3" id="KW-0693">Viral RNA replication</keyword>
<keyword evidence="1" id="KW-0808">Transferase</keyword>
<evidence type="ECO:0000256" key="2">
    <source>
        <dbReference type="ARBA" id="ARBA00022695"/>
    </source>
</evidence>